<dbReference type="AlphaFoldDB" id="A0A443RU91"/>
<evidence type="ECO:0000313" key="2">
    <source>
        <dbReference type="EMBL" id="RWS18810.1"/>
    </source>
</evidence>
<dbReference type="SUPFAM" id="SSF48452">
    <property type="entry name" value="TPR-like"/>
    <property type="match status" value="1"/>
</dbReference>
<dbReference type="InterPro" id="IPR051966">
    <property type="entry name" value="RPAP3"/>
</dbReference>
<name>A0A443RU91_9ACAR</name>
<protein>
    <submittedName>
        <fullName evidence="2">RNA polymerase II associated protein 3-like protein</fullName>
    </submittedName>
</protein>
<dbReference type="GO" id="GO:0101031">
    <property type="term" value="C:protein folding chaperone complex"/>
    <property type="evidence" value="ECO:0007669"/>
    <property type="project" value="TreeGrafter"/>
</dbReference>
<keyword evidence="1" id="KW-0802">TPR repeat</keyword>
<dbReference type="Proteomes" id="UP000288716">
    <property type="component" value="Unassembled WGS sequence"/>
</dbReference>
<dbReference type="PANTHER" id="PTHR46423:SF1">
    <property type="entry name" value="RNA POLYMERASE II-ASSOCIATED PROTEIN 3"/>
    <property type="match status" value="1"/>
</dbReference>
<feature type="non-terminal residue" evidence="2">
    <location>
        <position position="169"/>
    </location>
</feature>
<dbReference type="VEuPathDB" id="VectorBase:LDEU013230"/>
<proteinExistence type="predicted"/>
<dbReference type="OrthoDB" id="2942533at2759"/>
<reference evidence="2 3" key="1">
    <citation type="journal article" date="2018" name="Gigascience">
        <title>Genomes of trombidid mites reveal novel predicted allergens and laterally-transferred genes associated with secondary metabolism.</title>
        <authorList>
            <person name="Dong X."/>
            <person name="Chaisiri K."/>
            <person name="Xia D."/>
            <person name="Armstrong S.D."/>
            <person name="Fang Y."/>
            <person name="Donnelly M.J."/>
            <person name="Kadowaki T."/>
            <person name="McGarry J.W."/>
            <person name="Darby A.C."/>
            <person name="Makepeace B.L."/>
        </authorList>
    </citation>
    <scope>NUCLEOTIDE SEQUENCE [LARGE SCALE GENOMIC DNA]</scope>
    <source>
        <strain evidence="2">UoL-UT</strain>
    </source>
</reference>
<accession>A0A443RU91</accession>
<evidence type="ECO:0000256" key="1">
    <source>
        <dbReference type="ARBA" id="ARBA00022803"/>
    </source>
</evidence>
<evidence type="ECO:0000313" key="3">
    <source>
        <dbReference type="Proteomes" id="UP000288716"/>
    </source>
</evidence>
<dbReference type="Gene3D" id="1.25.40.10">
    <property type="entry name" value="Tetratricopeptide repeat domain"/>
    <property type="match status" value="1"/>
</dbReference>
<gene>
    <name evidence="2" type="ORF">B4U80_04053</name>
</gene>
<keyword evidence="3" id="KW-1185">Reference proteome</keyword>
<sequence>MSDSAVCEALREKENGNGFFKNGKFEESIVCYSRAITLCDATEEAQLSVLYSNRAFAKLKLKRYLTSIDDATQSFLLNNEYSKPLFHRYKARLALGHLQEALYDINGVCILEGEKVNIKEHERARDELLLDLSAIKIPEFVQNLPKLKANDRIIKDVFKDFRNHALFDE</sequence>
<comment type="caution">
    <text evidence="2">The sequence shown here is derived from an EMBL/GenBank/DDBJ whole genome shotgun (WGS) entry which is preliminary data.</text>
</comment>
<dbReference type="InterPro" id="IPR011990">
    <property type="entry name" value="TPR-like_helical_dom_sf"/>
</dbReference>
<dbReference type="EMBL" id="NCKV01033883">
    <property type="protein sequence ID" value="RWS18810.1"/>
    <property type="molecule type" value="Genomic_DNA"/>
</dbReference>
<organism evidence="2 3">
    <name type="scientific">Leptotrombidium deliense</name>
    <dbReference type="NCBI Taxonomy" id="299467"/>
    <lineage>
        <taxon>Eukaryota</taxon>
        <taxon>Metazoa</taxon>
        <taxon>Ecdysozoa</taxon>
        <taxon>Arthropoda</taxon>
        <taxon>Chelicerata</taxon>
        <taxon>Arachnida</taxon>
        <taxon>Acari</taxon>
        <taxon>Acariformes</taxon>
        <taxon>Trombidiformes</taxon>
        <taxon>Prostigmata</taxon>
        <taxon>Anystina</taxon>
        <taxon>Parasitengona</taxon>
        <taxon>Trombiculoidea</taxon>
        <taxon>Trombiculidae</taxon>
        <taxon>Leptotrombidium</taxon>
    </lineage>
</organism>
<dbReference type="PANTHER" id="PTHR46423">
    <property type="entry name" value="RNA POLYMERASE II-ASSOCIATED PROTEIN 3"/>
    <property type="match status" value="1"/>
</dbReference>
<dbReference type="STRING" id="299467.A0A443RU91"/>